<keyword evidence="3" id="KW-1185">Reference proteome</keyword>
<name>A0A433ZZR7_9FLAO</name>
<dbReference type="Proteomes" id="UP000288102">
    <property type="component" value="Unassembled WGS sequence"/>
</dbReference>
<feature type="non-terminal residue" evidence="2">
    <location>
        <position position="62"/>
    </location>
</feature>
<evidence type="ECO:0000259" key="1">
    <source>
        <dbReference type="Pfam" id="PF05598"/>
    </source>
</evidence>
<gene>
    <name evidence="2" type="ORF">D0817_25505</name>
</gene>
<evidence type="ECO:0000313" key="2">
    <source>
        <dbReference type="EMBL" id="RUT67618.1"/>
    </source>
</evidence>
<dbReference type="InterPro" id="IPR008490">
    <property type="entry name" value="Transposase_InsH_N"/>
</dbReference>
<dbReference type="EMBL" id="QWDM01000130">
    <property type="protein sequence ID" value="RUT67618.1"/>
    <property type="molecule type" value="Genomic_DNA"/>
</dbReference>
<sequence length="62" mass="7138">MSGFILVDRETAYLMPPSLEDWLNEDHLARFIVEVIDQLDLSNLTRQYSGRGSKAYHPAMLL</sequence>
<evidence type="ECO:0000313" key="3">
    <source>
        <dbReference type="Proteomes" id="UP000288102"/>
    </source>
</evidence>
<dbReference type="AlphaFoldDB" id="A0A433ZZR7"/>
<accession>A0A433ZZR7</accession>
<feature type="domain" description="Transposase InsH N-terminal" evidence="1">
    <location>
        <begin position="18"/>
        <end position="62"/>
    </location>
</feature>
<dbReference type="Pfam" id="PF05598">
    <property type="entry name" value="DUF772"/>
    <property type="match status" value="1"/>
</dbReference>
<protein>
    <submittedName>
        <fullName evidence="2">IS5/IS1182 family transposase</fullName>
    </submittedName>
</protein>
<proteinExistence type="predicted"/>
<comment type="caution">
    <text evidence="2">The sequence shown here is derived from an EMBL/GenBank/DDBJ whole genome shotgun (WGS) entry which is preliminary data.</text>
</comment>
<organism evidence="2 3">
    <name type="scientific">Flavobacterium cupreum</name>
    <dbReference type="NCBI Taxonomy" id="2133766"/>
    <lineage>
        <taxon>Bacteria</taxon>
        <taxon>Pseudomonadati</taxon>
        <taxon>Bacteroidota</taxon>
        <taxon>Flavobacteriia</taxon>
        <taxon>Flavobacteriales</taxon>
        <taxon>Flavobacteriaceae</taxon>
        <taxon>Flavobacterium</taxon>
    </lineage>
</organism>
<reference evidence="3" key="1">
    <citation type="journal article" date="2019" name="Syst. Appl. Microbiol.">
        <title>Flavobacterium circumlabens sp. nov. and Flavobacterium cupreum sp. nov., two psychrotrophic species isolated from Antarctic environmental samples.</title>
        <authorList>
            <person name="Kralova S."/>
            <person name="Busse H.-J."/>
            <person name="Svec P."/>
            <person name="Maslanova I."/>
            <person name="Stankova E."/>
            <person name="Bartak M."/>
            <person name="Sedlacek I."/>
        </authorList>
    </citation>
    <scope>NUCLEOTIDE SEQUENCE [LARGE SCALE GENOMIC DNA]</scope>
    <source>
        <strain evidence="3">CCM 8825</strain>
    </source>
</reference>